<keyword evidence="1" id="KW-0812">Transmembrane</keyword>
<organism evidence="2 3">
    <name type="scientific">Imperialibacter roseus</name>
    <dbReference type="NCBI Taxonomy" id="1324217"/>
    <lineage>
        <taxon>Bacteria</taxon>
        <taxon>Pseudomonadati</taxon>
        <taxon>Bacteroidota</taxon>
        <taxon>Cytophagia</taxon>
        <taxon>Cytophagales</taxon>
        <taxon>Flammeovirgaceae</taxon>
        <taxon>Imperialibacter</taxon>
    </lineage>
</organism>
<dbReference type="PANTHER" id="PTHR37692">
    <property type="entry name" value="HYPOTHETICAL MEMBRANE SPANNING PROTEIN"/>
    <property type="match status" value="1"/>
</dbReference>
<reference evidence="2 3" key="1">
    <citation type="journal article" date="2023" name="Microbiol. Resour. Announc.">
        <title>Complete Genome Sequence of Imperialibacter roseus strain P4T.</title>
        <authorList>
            <person name="Tizabi D.R."/>
            <person name="Bachvaroff T."/>
            <person name="Hill R.T."/>
        </authorList>
    </citation>
    <scope>NUCLEOTIDE SEQUENCE [LARGE SCALE GENOMIC DNA]</scope>
    <source>
        <strain evidence="2 3">P4T</strain>
    </source>
</reference>
<gene>
    <name evidence="2" type="ORF">RT717_13410</name>
</gene>
<proteinExistence type="predicted"/>
<keyword evidence="1" id="KW-1133">Transmembrane helix</keyword>
<dbReference type="RefSeq" id="WP_317492249.1">
    <property type="nucleotide sequence ID" value="NZ_CP136051.1"/>
</dbReference>
<evidence type="ECO:0000313" key="2">
    <source>
        <dbReference type="EMBL" id="WOK09637.1"/>
    </source>
</evidence>
<evidence type="ECO:0000313" key="3">
    <source>
        <dbReference type="Proteomes" id="UP001302349"/>
    </source>
</evidence>
<feature type="transmembrane region" description="Helical" evidence="1">
    <location>
        <begin position="44"/>
        <end position="65"/>
    </location>
</feature>
<accession>A0ABZ0J109</accession>
<evidence type="ECO:0000256" key="1">
    <source>
        <dbReference type="SAM" id="Phobius"/>
    </source>
</evidence>
<dbReference type="Pfam" id="PF04238">
    <property type="entry name" value="DUF420"/>
    <property type="match status" value="1"/>
</dbReference>
<dbReference type="PANTHER" id="PTHR37692:SF1">
    <property type="entry name" value="DUF420 DOMAIN-CONTAINING PROTEIN"/>
    <property type="match status" value="1"/>
</dbReference>
<protein>
    <submittedName>
        <fullName evidence="2">DUF420 domain-containing protein</fullName>
    </submittedName>
</protein>
<feature type="transmembrane region" description="Helical" evidence="1">
    <location>
        <begin position="77"/>
        <end position="96"/>
    </location>
</feature>
<sequence>MSAVSNTTPNYLRWISVVSVIIPVAVAVLIFMPARLNAGDWVKFLPHLNAVINSATAALLLLGLYFIKNKKVDHHRAVMLGAFALGAIFLVSYIIYHASVPSVKYGDTNADGLLSEAEMAAMGNSRTIYLITLLSHIGLSIVVVPFVLMALYFALTGQIEKHKKAVKFGYPIWLYVSVTGVIVYFMIRPFYT</sequence>
<dbReference type="EMBL" id="CP136051">
    <property type="protein sequence ID" value="WOK09637.1"/>
    <property type="molecule type" value="Genomic_DNA"/>
</dbReference>
<feature type="transmembrane region" description="Helical" evidence="1">
    <location>
        <begin position="12"/>
        <end position="32"/>
    </location>
</feature>
<feature type="transmembrane region" description="Helical" evidence="1">
    <location>
        <begin position="128"/>
        <end position="156"/>
    </location>
</feature>
<name>A0ABZ0J109_9BACT</name>
<keyword evidence="1" id="KW-0472">Membrane</keyword>
<dbReference type="PROSITE" id="PS00018">
    <property type="entry name" value="EF_HAND_1"/>
    <property type="match status" value="1"/>
</dbReference>
<dbReference type="Proteomes" id="UP001302349">
    <property type="component" value="Chromosome"/>
</dbReference>
<dbReference type="InterPro" id="IPR007352">
    <property type="entry name" value="DUF420"/>
</dbReference>
<feature type="transmembrane region" description="Helical" evidence="1">
    <location>
        <begin position="168"/>
        <end position="187"/>
    </location>
</feature>
<dbReference type="InterPro" id="IPR018247">
    <property type="entry name" value="EF_Hand_1_Ca_BS"/>
</dbReference>
<keyword evidence="3" id="KW-1185">Reference proteome</keyword>